<accession>A0A212K181</accession>
<evidence type="ECO:0000256" key="2">
    <source>
        <dbReference type="HAMAP-Rule" id="MF_00489"/>
    </source>
</evidence>
<protein>
    <recommendedName>
        <fullName evidence="2">UPF0178 protein KL86APRO_11976</fullName>
    </recommendedName>
</protein>
<reference evidence="3" key="1">
    <citation type="submission" date="2016-04" db="EMBL/GenBank/DDBJ databases">
        <authorList>
            <person name="Evans L.H."/>
            <person name="Alamgir A."/>
            <person name="Owens N."/>
            <person name="Weber N.D."/>
            <person name="Virtaneva K."/>
            <person name="Barbian K."/>
            <person name="Babar A."/>
            <person name="Rosenke K."/>
        </authorList>
    </citation>
    <scope>NUCLEOTIDE SEQUENCE</scope>
    <source>
        <strain evidence="3">86</strain>
    </source>
</reference>
<name>A0A212K181_9PROT</name>
<dbReference type="PANTHER" id="PTHR35146">
    <property type="entry name" value="UPF0178 PROTEIN YAII"/>
    <property type="match status" value="1"/>
</dbReference>
<dbReference type="NCBIfam" id="NF001095">
    <property type="entry name" value="PRK00124.1"/>
    <property type="match status" value="1"/>
</dbReference>
<dbReference type="PANTHER" id="PTHR35146:SF1">
    <property type="entry name" value="UPF0178 PROTEIN YAII"/>
    <property type="match status" value="1"/>
</dbReference>
<gene>
    <name evidence="3" type="ORF">KL86APRO_11976</name>
</gene>
<dbReference type="Pfam" id="PF02639">
    <property type="entry name" value="DUF188"/>
    <property type="match status" value="1"/>
</dbReference>
<organism evidence="3">
    <name type="scientific">uncultured Alphaproteobacteria bacterium</name>
    <dbReference type="NCBI Taxonomy" id="91750"/>
    <lineage>
        <taxon>Bacteria</taxon>
        <taxon>Pseudomonadati</taxon>
        <taxon>Pseudomonadota</taxon>
        <taxon>Alphaproteobacteria</taxon>
        <taxon>environmental samples</taxon>
    </lineage>
</organism>
<dbReference type="EMBL" id="FLUO01000001">
    <property type="protein sequence ID" value="SBW05406.1"/>
    <property type="molecule type" value="Genomic_DNA"/>
</dbReference>
<dbReference type="HAMAP" id="MF_00489">
    <property type="entry name" value="UPF0178"/>
    <property type="match status" value="1"/>
</dbReference>
<proteinExistence type="inferred from homology"/>
<evidence type="ECO:0000256" key="1">
    <source>
        <dbReference type="ARBA" id="ARBA00008522"/>
    </source>
</evidence>
<evidence type="ECO:0000313" key="3">
    <source>
        <dbReference type="EMBL" id="SBW05406.1"/>
    </source>
</evidence>
<dbReference type="AlphaFoldDB" id="A0A212K181"/>
<dbReference type="InterPro" id="IPR003791">
    <property type="entry name" value="UPF0178"/>
</dbReference>
<comment type="similarity">
    <text evidence="1 2">Belongs to the UPF0178 family.</text>
</comment>
<sequence length="143" mass="15035">MTTLYVDADACPVKDEAIKVAERRGLSVVLVSNRGFRTTLPFVRSVLVEAGPDAADKWIAAAIAPGDVCVTNDVPLAARCVEAGARAISPTGKVFDGGSVGLALAMRDLMTDLRATGEVTSGPRGFSSRDRSRFLDALDALVR</sequence>